<protein>
    <recommendedName>
        <fullName evidence="5">Thiamine diphosphokinase</fullName>
        <ecNumber evidence="5">2.7.6.2</ecNumber>
    </recommendedName>
</protein>
<evidence type="ECO:0000313" key="7">
    <source>
        <dbReference type="EMBL" id="RDL12340.1"/>
    </source>
</evidence>
<dbReference type="GO" id="GO:0006772">
    <property type="term" value="P:thiamine metabolic process"/>
    <property type="evidence" value="ECO:0007669"/>
    <property type="project" value="UniProtKB-UniRule"/>
</dbReference>
<evidence type="ECO:0000313" key="8">
    <source>
        <dbReference type="Proteomes" id="UP000254912"/>
    </source>
</evidence>
<accession>A0A288QUJ4</accession>
<keyword evidence="1" id="KW-0808">Transferase</keyword>
<keyword evidence="8" id="KW-1185">Reference proteome</keyword>
<dbReference type="EC" id="2.7.6.2" evidence="5"/>
<dbReference type="InterPro" id="IPR007373">
    <property type="entry name" value="Thiamin_PyroPKinase_B1-bd"/>
</dbReference>
<dbReference type="Gene3D" id="3.40.50.10240">
    <property type="entry name" value="Thiamin pyrophosphokinase, catalytic domain"/>
    <property type="match status" value="1"/>
</dbReference>
<dbReference type="SUPFAM" id="SSF63999">
    <property type="entry name" value="Thiamin pyrophosphokinase, catalytic domain"/>
    <property type="match status" value="1"/>
</dbReference>
<dbReference type="GO" id="GO:0030975">
    <property type="term" value="F:thiamine binding"/>
    <property type="evidence" value="ECO:0007669"/>
    <property type="project" value="InterPro"/>
</dbReference>
<dbReference type="GO" id="GO:0004788">
    <property type="term" value="F:thiamine diphosphokinase activity"/>
    <property type="evidence" value="ECO:0007669"/>
    <property type="project" value="UniProtKB-UniRule"/>
</dbReference>
<evidence type="ECO:0000256" key="3">
    <source>
        <dbReference type="ARBA" id="ARBA00022777"/>
    </source>
</evidence>
<evidence type="ECO:0000259" key="6">
    <source>
        <dbReference type="SMART" id="SM00983"/>
    </source>
</evidence>
<dbReference type="EMBL" id="QRAS01000001">
    <property type="protein sequence ID" value="RDL12340.1"/>
    <property type="molecule type" value="Genomic_DNA"/>
</dbReference>
<dbReference type="Pfam" id="PF04263">
    <property type="entry name" value="TPK_catalytic"/>
    <property type="match status" value="1"/>
</dbReference>
<dbReference type="InterPro" id="IPR007371">
    <property type="entry name" value="TPK_catalytic"/>
</dbReference>
<name>A0A288QUJ4_9LACO</name>
<keyword evidence="2" id="KW-0547">Nucleotide-binding</keyword>
<dbReference type="Pfam" id="PF04265">
    <property type="entry name" value="TPK_B1_binding"/>
    <property type="match status" value="1"/>
</dbReference>
<sequence length="217" mass="24530">MERLRLLVGGPKSEWPESLKNGQLAGPWAAADRGALDLVKMGFDPILVVGDFDSIAQNDREMLQDRLPNVVIKTDEIDTDTKWILNLIQTDIKPETLEIYGATGGRMDQLLTNLFMFTEPRFREMATRTKLVDRNNVISFYLPGDYTIVQEPAMKYLGFVALEPVEELNLIDEKYPLLHWTGGPKSFESNEFNGKVNHFSFESGMIAVVQSKDSSVK</sequence>
<dbReference type="KEGG" id="wso:WSWS_01150"/>
<feature type="domain" description="Thiamin pyrophosphokinase thiamin-binding" evidence="6">
    <location>
        <begin position="144"/>
        <end position="207"/>
    </location>
</feature>
<proteinExistence type="predicted"/>
<comment type="caution">
    <text evidence="7">The sequence shown here is derived from an EMBL/GenBank/DDBJ whole genome shotgun (WGS) entry which is preliminary data.</text>
</comment>
<dbReference type="InterPro" id="IPR036759">
    <property type="entry name" value="TPK_catalytic_sf"/>
</dbReference>
<dbReference type="GO" id="GO:0016301">
    <property type="term" value="F:kinase activity"/>
    <property type="evidence" value="ECO:0007669"/>
    <property type="project" value="UniProtKB-KW"/>
</dbReference>
<dbReference type="GO" id="GO:0009229">
    <property type="term" value="P:thiamine diphosphate biosynthetic process"/>
    <property type="evidence" value="ECO:0007669"/>
    <property type="project" value="InterPro"/>
</dbReference>
<dbReference type="Proteomes" id="UP000254912">
    <property type="component" value="Unassembled WGS sequence"/>
</dbReference>
<evidence type="ECO:0000256" key="4">
    <source>
        <dbReference type="ARBA" id="ARBA00022840"/>
    </source>
</evidence>
<dbReference type="PANTHER" id="PTHR41299">
    <property type="entry name" value="THIAMINE PYROPHOSPHOKINASE"/>
    <property type="match status" value="1"/>
</dbReference>
<dbReference type="RefSeq" id="WP_070230374.1">
    <property type="nucleotide sequence ID" value="NZ_BJYO01000002.1"/>
</dbReference>
<keyword evidence="3 7" id="KW-0418">Kinase</keyword>
<evidence type="ECO:0000256" key="5">
    <source>
        <dbReference type="NCBIfam" id="TIGR01378"/>
    </source>
</evidence>
<evidence type="ECO:0000256" key="2">
    <source>
        <dbReference type="ARBA" id="ARBA00022741"/>
    </source>
</evidence>
<evidence type="ECO:0000256" key="1">
    <source>
        <dbReference type="ARBA" id="ARBA00022679"/>
    </source>
</evidence>
<reference evidence="7 8" key="1">
    <citation type="submission" date="2018-07" db="EMBL/GenBank/DDBJ databases">
        <title>Genomic Encyclopedia of Type Strains, Phase III (KMG-III): the genomes of soil and plant-associated and newly described type strains.</title>
        <authorList>
            <person name="Whitman W."/>
        </authorList>
    </citation>
    <scope>NUCLEOTIDE SEQUENCE [LARGE SCALE GENOMIC DNA]</scope>
    <source>
        <strain evidence="7 8">CECT 7031</strain>
    </source>
</reference>
<dbReference type="AlphaFoldDB" id="A0A288QUJ4"/>
<dbReference type="NCBIfam" id="TIGR01378">
    <property type="entry name" value="thi_PPkinase"/>
    <property type="match status" value="1"/>
</dbReference>
<gene>
    <name evidence="7" type="ORF">DFP99_0779</name>
</gene>
<dbReference type="GO" id="GO:0005524">
    <property type="term" value="F:ATP binding"/>
    <property type="evidence" value="ECO:0007669"/>
    <property type="project" value="UniProtKB-KW"/>
</dbReference>
<dbReference type="GeneID" id="94546338"/>
<dbReference type="CDD" id="cd07995">
    <property type="entry name" value="TPK"/>
    <property type="match status" value="1"/>
</dbReference>
<dbReference type="InterPro" id="IPR006282">
    <property type="entry name" value="Thi_PPkinase"/>
</dbReference>
<dbReference type="InterPro" id="IPR053149">
    <property type="entry name" value="TPK"/>
</dbReference>
<dbReference type="SMART" id="SM00983">
    <property type="entry name" value="TPK_B1_binding"/>
    <property type="match status" value="1"/>
</dbReference>
<organism evidence="7 8">
    <name type="scientific">Weissella soli</name>
    <dbReference type="NCBI Taxonomy" id="155866"/>
    <lineage>
        <taxon>Bacteria</taxon>
        <taxon>Bacillati</taxon>
        <taxon>Bacillota</taxon>
        <taxon>Bacilli</taxon>
        <taxon>Lactobacillales</taxon>
        <taxon>Lactobacillaceae</taxon>
        <taxon>Weissella</taxon>
    </lineage>
</organism>
<keyword evidence="4" id="KW-0067">ATP-binding</keyword>
<dbReference type="PANTHER" id="PTHR41299:SF1">
    <property type="entry name" value="THIAMINE PYROPHOSPHOKINASE"/>
    <property type="match status" value="1"/>
</dbReference>